<reference evidence="8" key="1">
    <citation type="journal article" date="2012" name="Proc. Natl. Acad. Sci. U.S.A.">
        <title>Antigenic diversity is generated by distinct evolutionary mechanisms in African trypanosome species.</title>
        <authorList>
            <person name="Jackson A.P."/>
            <person name="Berry A."/>
            <person name="Aslett M."/>
            <person name="Allison H.C."/>
            <person name="Burton P."/>
            <person name="Vavrova-Anderson J."/>
            <person name="Brown R."/>
            <person name="Browne H."/>
            <person name="Corton N."/>
            <person name="Hauser H."/>
            <person name="Gamble J."/>
            <person name="Gilderthorp R."/>
            <person name="Marcello L."/>
            <person name="McQuillan J."/>
            <person name="Otto T.D."/>
            <person name="Quail M.A."/>
            <person name="Sanders M.J."/>
            <person name="van Tonder A."/>
            <person name="Ginger M.L."/>
            <person name="Field M.C."/>
            <person name="Barry J.D."/>
            <person name="Hertz-Fowler C."/>
            <person name="Berriman M."/>
        </authorList>
    </citation>
    <scope>NUCLEOTIDE SEQUENCE</scope>
    <source>
        <strain evidence="8">Y486</strain>
    </source>
</reference>
<dbReference type="InterPro" id="IPR047153">
    <property type="entry name" value="TRIM45/56/19-like"/>
</dbReference>
<dbReference type="PROSITE" id="PS00518">
    <property type="entry name" value="ZF_RING_1"/>
    <property type="match status" value="1"/>
</dbReference>
<name>G0TX32_TRYVY</name>
<feature type="domain" description="B box-type" evidence="7">
    <location>
        <begin position="155"/>
        <end position="194"/>
    </location>
</feature>
<dbReference type="PROSITE" id="PS50119">
    <property type="entry name" value="ZF_BBOX"/>
    <property type="match status" value="2"/>
</dbReference>
<dbReference type="InterPro" id="IPR017907">
    <property type="entry name" value="Znf_RING_CS"/>
</dbReference>
<feature type="domain" description="RING-type" evidence="6">
    <location>
        <begin position="23"/>
        <end position="65"/>
    </location>
</feature>
<dbReference type="PROSITE" id="PS50089">
    <property type="entry name" value="ZF_RING_2"/>
    <property type="match status" value="1"/>
</dbReference>
<dbReference type="PANTHER" id="PTHR25462:SF296">
    <property type="entry name" value="MEIOTIC P26, ISOFORM F"/>
    <property type="match status" value="1"/>
</dbReference>
<feature type="compositionally biased region" description="Polar residues" evidence="5">
    <location>
        <begin position="361"/>
        <end position="384"/>
    </location>
</feature>
<dbReference type="EMBL" id="HE573022">
    <property type="protein sequence ID" value="CCC48522.1"/>
    <property type="molecule type" value="Genomic_DNA"/>
</dbReference>
<dbReference type="PANTHER" id="PTHR25462">
    <property type="entry name" value="BONUS, ISOFORM C-RELATED"/>
    <property type="match status" value="1"/>
</dbReference>
<dbReference type="SMART" id="SM00336">
    <property type="entry name" value="BBOX"/>
    <property type="match status" value="2"/>
</dbReference>
<gene>
    <name evidence="8" type="ORF">TVY486_0603130</name>
</gene>
<evidence type="ECO:0000259" key="6">
    <source>
        <dbReference type="PROSITE" id="PS50089"/>
    </source>
</evidence>
<evidence type="ECO:0000256" key="3">
    <source>
        <dbReference type="ARBA" id="ARBA00022833"/>
    </source>
</evidence>
<evidence type="ECO:0000259" key="7">
    <source>
        <dbReference type="PROSITE" id="PS50119"/>
    </source>
</evidence>
<dbReference type="AlphaFoldDB" id="G0TX32"/>
<dbReference type="InterPro" id="IPR000315">
    <property type="entry name" value="Znf_B-box"/>
</dbReference>
<dbReference type="InterPro" id="IPR013083">
    <property type="entry name" value="Znf_RING/FYVE/PHD"/>
</dbReference>
<keyword evidence="1" id="KW-0479">Metal-binding</keyword>
<evidence type="ECO:0000256" key="4">
    <source>
        <dbReference type="PROSITE-ProRule" id="PRU00024"/>
    </source>
</evidence>
<organism evidence="8">
    <name type="scientific">Trypanosoma vivax (strain Y486)</name>
    <dbReference type="NCBI Taxonomy" id="1055687"/>
    <lineage>
        <taxon>Eukaryota</taxon>
        <taxon>Discoba</taxon>
        <taxon>Euglenozoa</taxon>
        <taxon>Kinetoplastea</taxon>
        <taxon>Metakinetoplastina</taxon>
        <taxon>Trypanosomatida</taxon>
        <taxon>Trypanosomatidae</taxon>
        <taxon>Trypanosoma</taxon>
        <taxon>Duttonella</taxon>
    </lineage>
</organism>
<dbReference type="CDD" id="cd19757">
    <property type="entry name" value="Bbox1"/>
    <property type="match status" value="1"/>
</dbReference>
<dbReference type="VEuPathDB" id="TriTrypDB:TvY486_0603130"/>
<dbReference type="Pfam" id="PF13923">
    <property type="entry name" value="zf-C3HC4_2"/>
    <property type="match status" value="1"/>
</dbReference>
<accession>G0TX32</accession>
<protein>
    <submittedName>
        <fullName evidence="8">Putative conserved zinc-finger protein</fullName>
    </submittedName>
</protein>
<sequence length="557" mass="61614">MSGTLSSSASSVGDAARQRGITCGLCFNILEEPATFECSHSFCAGCVRAQLEYLGSSGFLCPLCSKLHDGVSSDNLSDLADSALMGYVRRRVNGEEEAPVCQWCEEVGATVLCNECMGVYCAECDSAVHKSAAKRSHARKDIEDLDTLRGVQRSCSVPGHNEYRAAFYCSRCEELCCAYCLLKGNHKDHENTDLASAAAVFREQLPSDLSLLTQARNQLEEQVSQLNSVTAMYFDTYEEVENVVSDRFNYFKLMLLQHEAEVRKKLMKLREEGDASLMRTRKQLLCKVNALNEAVLRFQRMQQGCGDYEVLESRSMVFSHLRKDVPLVMGTGFKFVGEDEICIPEMNVFLELDVAPSLSSTGNLNDKSLATPSRGVTPSDSSCTLKERRRASCSTERASADGENRMTLRQPPLRLKFPPCANVEATNTSDGLLLHGFRCTRGDFKQIGLRCNDTMEQIVRAFPEDGGLVKWRVRLEDGFANSFVGIAEKTKSPIVPDGFYWRPAARGVLDGFVCNVVEGTLSVAVNGREYGVLLTDVHPRVMACFIFSPGESVTLLY</sequence>
<keyword evidence="3" id="KW-0862">Zinc</keyword>
<evidence type="ECO:0000256" key="5">
    <source>
        <dbReference type="SAM" id="MobiDB-lite"/>
    </source>
</evidence>
<dbReference type="CDD" id="cd19756">
    <property type="entry name" value="Bbox2"/>
    <property type="match status" value="1"/>
</dbReference>
<dbReference type="SMART" id="SM00184">
    <property type="entry name" value="RING"/>
    <property type="match status" value="1"/>
</dbReference>
<evidence type="ECO:0000313" key="8">
    <source>
        <dbReference type="EMBL" id="CCC48522.1"/>
    </source>
</evidence>
<keyword evidence="2 4" id="KW-0863">Zinc-finger</keyword>
<proteinExistence type="predicted"/>
<dbReference type="GO" id="GO:0008270">
    <property type="term" value="F:zinc ion binding"/>
    <property type="evidence" value="ECO:0007669"/>
    <property type="project" value="UniProtKB-KW"/>
</dbReference>
<dbReference type="SUPFAM" id="SSF57845">
    <property type="entry name" value="B-box zinc-binding domain"/>
    <property type="match status" value="1"/>
</dbReference>
<dbReference type="SUPFAM" id="SSF57850">
    <property type="entry name" value="RING/U-box"/>
    <property type="match status" value="1"/>
</dbReference>
<dbReference type="Gene3D" id="3.30.40.10">
    <property type="entry name" value="Zinc/RING finger domain, C3HC4 (zinc finger)"/>
    <property type="match status" value="1"/>
</dbReference>
<evidence type="ECO:0000256" key="2">
    <source>
        <dbReference type="ARBA" id="ARBA00022771"/>
    </source>
</evidence>
<feature type="domain" description="B box-type" evidence="7">
    <location>
        <begin position="96"/>
        <end position="142"/>
    </location>
</feature>
<dbReference type="InterPro" id="IPR001841">
    <property type="entry name" value="Znf_RING"/>
</dbReference>
<feature type="region of interest" description="Disordered" evidence="5">
    <location>
        <begin position="361"/>
        <end position="402"/>
    </location>
</feature>
<dbReference type="Gene3D" id="3.30.160.60">
    <property type="entry name" value="Classic Zinc Finger"/>
    <property type="match status" value="1"/>
</dbReference>
<evidence type="ECO:0000256" key="1">
    <source>
        <dbReference type="ARBA" id="ARBA00022723"/>
    </source>
</evidence>
<dbReference type="Pfam" id="PF00643">
    <property type="entry name" value="zf-B_box"/>
    <property type="match status" value="1"/>
</dbReference>